<feature type="domain" description="Response regulatory" evidence="9">
    <location>
        <begin position="516"/>
        <end position="631"/>
    </location>
</feature>
<organism evidence="12 13">
    <name type="scientific">Roseateles aquatilis</name>
    <dbReference type="NCBI Taxonomy" id="431061"/>
    <lineage>
        <taxon>Bacteria</taxon>
        <taxon>Pseudomonadati</taxon>
        <taxon>Pseudomonadota</taxon>
        <taxon>Betaproteobacteria</taxon>
        <taxon>Burkholderiales</taxon>
        <taxon>Sphaerotilaceae</taxon>
        <taxon>Roseateles</taxon>
    </lineage>
</organism>
<dbReference type="GO" id="GO:0000155">
    <property type="term" value="F:phosphorelay sensor kinase activity"/>
    <property type="evidence" value="ECO:0007669"/>
    <property type="project" value="InterPro"/>
</dbReference>
<name>A0A246IZE0_9BURK</name>
<protein>
    <recommendedName>
        <fullName evidence="3">histidine kinase</fullName>
        <ecNumber evidence="3">2.7.13.3</ecNumber>
    </recommendedName>
</protein>
<dbReference type="InterPro" id="IPR011006">
    <property type="entry name" value="CheY-like_superfamily"/>
</dbReference>
<dbReference type="PROSITE" id="PS50112">
    <property type="entry name" value="PAS"/>
    <property type="match status" value="2"/>
</dbReference>
<feature type="domain" description="PAS" evidence="10">
    <location>
        <begin position="15"/>
        <end position="70"/>
    </location>
</feature>
<dbReference type="Proteomes" id="UP000197468">
    <property type="component" value="Unassembled WGS sequence"/>
</dbReference>
<dbReference type="InterPro" id="IPR013767">
    <property type="entry name" value="PAS_fold"/>
</dbReference>
<evidence type="ECO:0000256" key="6">
    <source>
        <dbReference type="ARBA" id="ARBA00022777"/>
    </source>
</evidence>
<feature type="domain" description="PAC" evidence="11">
    <location>
        <begin position="217"/>
        <end position="269"/>
    </location>
</feature>
<dbReference type="InterPro" id="IPR004358">
    <property type="entry name" value="Sig_transdc_His_kin-like_C"/>
</dbReference>
<evidence type="ECO:0000313" key="12">
    <source>
        <dbReference type="EMBL" id="OWQ85685.1"/>
    </source>
</evidence>
<comment type="catalytic activity">
    <reaction evidence="1">
        <text>ATP + protein L-histidine = ADP + protein N-phospho-L-histidine.</text>
        <dbReference type="EC" id="2.7.13.3"/>
    </reaction>
</comment>
<dbReference type="SMART" id="SM00086">
    <property type="entry name" value="PAC"/>
    <property type="match status" value="2"/>
</dbReference>
<dbReference type="CDD" id="cd00130">
    <property type="entry name" value="PAS"/>
    <property type="match status" value="2"/>
</dbReference>
<dbReference type="SMART" id="SM00448">
    <property type="entry name" value="REC"/>
    <property type="match status" value="1"/>
</dbReference>
<dbReference type="NCBIfam" id="TIGR00229">
    <property type="entry name" value="sensory_box"/>
    <property type="match status" value="2"/>
</dbReference>
<dbReference type="FunFam" id="3.30.565.10:FF:000006">
    <property type="entry name" value="Sensor histidine kinase WalK"/>
    <property type="match status" value="1"/>
</dbReference>
<keyword evidence="13" id="KW-1185">Reference proteome</keyword>
<evidence type="ECO:0000256" key="7">
    <source>
        <dbReference type="PROSITE-ProRule" id="PRU00169"/>
    </source>
</evidence>
<comment type="subcellular location">
    <subcellularLocation>
        <location evidence="2">Cell inner membrane</location>
        <topology evidence="2">Multi-pass membrane protein</topology>
    </subcellularLocation>
</comment>
<dbReference type="GO" id="GO:0006355">
    <property type="term" value="P:regulation of DNA-templated transcription"/>
    <property type="evidence" value="ECO:0007669"/>
    <property type="project" value="InterPro"/>
</dbReference>
<dbReference type="PROSITE" id="PS50109">
    <property type="entry name" value="HIS_KIN"/>
    <property type="match status" value="1"/>
</dbReference>
<dbReference type="PROSITE" id="PS50113">
    <property type="entry name" value="PAC"/>
    <property type="match status" value="2"/>
</dbReference>
<dbReference type="OrthoDB" id="9146564at2"/>
<evidence type="ECO:0000256" key="5">
    <source>
        <dbReference type="ARBA" id="ARBA00022679"/>
    </source>
</evidence>
<dbReference type="Pfam" id="PF00512">
    <property type="entry name" value="HisKA"/>
    <property type="match status" value="1"/>
</dbReference>
<dbReference type="SUPFAM" id="SSF47384">
    <property type="entry name" value="Homodimeric domain of signal transducing histidine kinase"/>
    <property type="match status" value="1"/>
</dbReference>
<evidence type="ECO:0000259" key="8">
    <source>
        <dbReference type="PROSITE" id="PS50109"/>
    </source>
</evidence>
<dbReference type="Pfam" id="PF02518">
    <property type="entry name" value="HATPase_c"/>
    <property type="match status" value="1"/>
</dbReference>
<keyword evidence="6" id="KW-0418">Kinase</keyword>
<keyword evidence="4 7" id="KW-0597">Phosphoprotein</keyword>
<dbReference type="PROSITE" id="PS50110">
    <property type="entry name" value="RESPONSE_REGULATORY"/>
    <property type="match status" value="1"/>
</dbReference>
<sequence length="631" mass="68205">MSTPPATGDFLARGDSEAFRWLVDSVQDYAIFQLNPDGIITSWNLGAQRIKGYTAEEAIGRHFSMFYPEEARLSRWPEEELRWASVRGRFEDEGWRLRKDGERIWANVVITAIRDASGRLVGFSKVTRDLSERRRQEVLLREREENLRSLVEGVHDQAIYLVDPQGRIRTWNAGGERLLGHLAADVLGREVGAVVEPALAAIATMQPGGAAGPEARVVWEGWLRRVDGSTFWAQVATTAVKRPDGTVKGFVQVVQDISDRRRAASLETEGRRLTEFIAMLSHELRNPLAALTNVLSLLRAEALTERGLWSVGVASRQVSHVTRLIEDLLDVSRVSTGKIRLDLAPLDLAKVVHDAVEGVRAMVDSHAHDLILRLPAEGLATQGDATRLTQVVVNLVSNSAKYTPRGGRIEVALHAAHGLALLSVSDSGIGMAEDFIQVAFEPFVQGERQLDRSEGGLGIGLTLVKRIVELHGGTVAAISPGVGKGATVTVALPLATRAGAPPATAGADGAHAEMLRILVVDDNADAAESLVMILRIEGHDVKVAHGAAEALAIAAASRPQVVLLDLGLPGASGLEVARQLRAIPGLGQVRLIAVTGYGQPSDREATRQAGFDVHMVKPVDIDTLLRHLYAR</sequence>
<keyword evidence="5" id="KW-0808">Transferase</keyword>
<evidence type="ECO:0000259" key="11">
    <source>
        <dbReference type="PROSITE" id="PS50113"/>
    </source>
</evidence>
<dbReference type="InterPro" id="IPR001789">
    <property type="entry name" value="Sig_transdc_resp-reg_receiver"/>
</dbReference>
<evidence type="ECO:0000256" key="1">
    <source>
        <dbReference type="ARBA" id="ARBA00000085"/>
    </source>
</evidence>
<dbReference type="PANTHER" id="PTHR43547:SF2">
    <property type="entry name" value="HYBRID SIGNAL TRANSDUCTION HISTIDINE KINASE C"/>
    <property type="match status" value="1"/>
</dbReference>
<dbReference type="InterPro" id="IPR000014">
    <property type="entry name" value="PAS"/>
</dbReference>
<reference evidence="12 13" key="1">
    <citation type="journal article" date="2008" name="Int. J. Syst. Evol. Microbiol.">
        <title>Description of Roseateles aquatilis sp. nov. and Roseateles terrae sp. nov., in the class Betaproteobacteria, and emended description of the genus Roseateles.</title>
        <authorList>
            <person name="Gomila M."/>
            <person name="Bowien B."/>
            <person name="Falsen E."/>
            <person name="Moore E.R."/>
            <person name="Lalucat J."/>
        </authorList>
    </citation>
    <scope>NUCLEOTIDE SEQUENCE [LARGE SCALE GENOMIC DNA]</scope>
    <source>
        <strain evidence="12 13">CCUG 48205</strain>
    </source>
</reference>
<dbReference type="Gene3D" id="3.30.450.20">
    <property type="entry name" value="PAS domain"/>
    <property type="match status" value="2"/>
</dbReference>
<evidence type="ECO:0000259" key="9">
    <source>
        <dbReference type="PROSITE" id="PS50110"/>
    </source>
</evidence>
<evidence type="ECO:0000256" key="2">
    <source>
        <dbReference type="ARBA" id="ARBA00004429"/>
    </source>
</evidence>
<dbReference type="InterPro" id="IPR003594">
    <property type="entry name" value="HATPase_dom"/>
</dbReference>
<dbReference type="Gene3D" id="3.40.50.2300">
    <property type="match status" value="1"/>
</dbReference>
<dbReference type="InterPro" id="IPR005467">
    <property type="entry name" value="His_kinase_dom"/>
</dbReference>
<evidence type="ECO:0000256" key="3">
    <source>
        <dbReference type="ARBA" id="ARBA00012438"/>
    </source>
</evidence>
<dbReference type="AlphaFoldDB" id="A0A246IZE0"/>
<dbReference type="InterPro" id="IPR035965">
    <property type="entry name" value="PAS-like_dom_sf"/>
</dbReference>
<dbReference type="EC" id="2.7.13.3" evidence="3"/>
<dbReference type="Pfam" id="PF00989">
    <property type="entry name" value="PAS"/>
    <property type="match status" value="1"/>
</dbReference>
<comment type="caution">
    <text evidence="12">The sequence shown here is derived from an EMBL/GenBank/DDBJ whole genome shotgun (WGS) entry which is preliminary data.</text>
</comment>
<dbReference type="CDD" id="cd17580">
    <property type="entry name" value="REC_2_DhkD-like"/>
    <property type="match status" value="1"/>
</dbReference>
<accession>A0A246IZE0</accession>
<feature type="domain" description="PAS" evidence="10">
    <location>
        <begin position="143"/>
        <end position="197"/>
    </location>
</feature>
<proteinExistence type="predicted"/>
<dbReference type="PANTHER" id="PTHR43547">
    <property type="entry name" value="TWO-COMPONENT HISTIDINE KINASE"/>
    <property type="match status" value="1"/>
</dbReference>
<dbReference type="SUPFAM" id="SSF55874">
    <property type="entry name" value="ATPase domain of HSP90 chaperone/DNA topoisomerase II/histidine kinase"/>
    <property type="match status" value="1"/>
</dbReference>
<dbReference type="InterPro" id="IPR036097">
    <property type="entry name" value="HisK_dim/P_sf"/>
</dbReference>
<dbReference type="InterPro" id="IPR003661">
    <property type="entry name" value="HisK_dim/P_dom"/>
</dbReference>
<dbReference type="Gene3D" id="1.10.287.130">
    <property type="match status" value="1"/>
</dbReference>
<dbReference type="SMART" id="SM00388">
    <property type="entry name" value="HisKA"/>
    <property type="match status" value="1"/>
</dbReference>
<dbReference type="Pfam" id="PF00072">
    <property type="entry name" value="Response_reg"/>
    <property type="match status" value="1"/>
</dbReference>
<dbReference type="InterPro" id="IPR036890">
    <property type="entry name" value="HATPase_C_sf"/>
</dbReference>
<dbReference type="InterPro" id="IPR000700">
    <property type="entry name" value="PAS-assoc_C"/>
</dbReference>
<dbReference type="CDD" id="cd00082">
    <property type="entry name" value="HisKA"/>
    <property type="match status" value="1"/>
</dbReference>
<dbReference type="SMART" id="SM00387">
    <property type="entry name" value="HATPase_c"/>
    <property type="match status" value="1"/>
</dbReference>
<dbReference type="SUPFAM" id="SSF52172">
    <property type="entry name" value="CheY-like"/>
    <property type="match status" value="1"/>
</dbReference>
<dbReference type="RefSeq" id="WP_088386988.1">
    <property type="nucleotide sequence ID" value="NZ_NIOF01000012.1"/>
</dbReference>
<feature type="domain" description="PAC" evidence="11">
    <location>
        <begin position="90"/>
        <end position="142"/>
    </location>
</feature>
<dbReference type="Pfam" id="PF13426">
    <property type="entry name" value="PAS_9"/>
    <property type="match status" value="1"/>
</dbReference>
<feature type="domain" description="Histidine kinase" evidence="8">
    <location>
        <begin position="279"/>
        <end position="496"/>
    </location>
</feature>
<dbReference type="SUPFAM" id="SSF55785">
    <property type="entry name" value="PYP-like sensor domain (PAS domain)"/>
    <property type="match status" value="2"/>
</dbReference>
<dbReference type="EMBL" id="NIOF01000012">
    <property type="protein sequence ID" value="OWQ85685.1"/>
    <property type="molecule type" value="Genomic_DNA"/>
</dbReference>
<dbReference type="PRINTS" id="PR00344">
    <property type="entry name" value="BCTRLSENSOR"/>
</dbReference>
<gene>
    <name evidence="12" type="ORF">CDN99_21645</name>
</gene>
<dbReference type="SMART" id="SM00091">
    <property type="entry name" value="PAS"/>
    <property type="match status" value="2"/>
</dbReference>
<evidence type="ECO:0000256" key="4">
    <source>
        <dbReference type="ARBA" id="ARBA00022553"/>
    </source>
</evidence>
<dbReference type="Gene3D" id="3.30.565.10">
    <property type="entry name" value="Histidine kinase-like ATPase, C-terminal domain"/>
    <property type="match status" value="1"/>
</dbReference>
<dbReference type="InterPro" id="IPR001610">
    <property type="entry name" value="PAC"/>
</dbReference>
<evidence type="ECO:0000313" key="13">
    <source>
        <dbReference type="Proteomes" id="UP000197468"/>
    </source>
</evidence>
<dbReference type="GO" id="GO:0005886">
    <property type="term" value="C:plasma membrane"/>
    <property type="evidence" value="ECO:0007669"/>
    <property type="project" value="UniProtKB-SubCell"/>
</dbReference>
<evidence type="ECO:0000259" key="10">
    <source>
        <dbReference type="PROSITE" id="PS50112"/>
    </source>
</evidence>
<feature type="modified residue" description="4-aspartylphosphate" evidence="7">
    <location>
        <position position="565"/>
    </location>
</feature>